<evidence type="ECO:0000313" key="2">
    <source>
        <dbReference type="Proteomes" id="UP000230002"/>
    </source>
</evidence>
<proteinExistence type="predicted"/>
<keyword evidence="2" id="KW-1185">Reference proteome</keyword>
<protein>
    <submittedName>
        <fullName evidence="1">Uncharacterized protein</fullName>
    </submittedName>
</protein>
<comment type="caution">
    <text evidence="1">The sequence shown here is derived from an EMBL/GenBank/DDBJ whole genome shotgun (WGS) entry which is preliminary data.</text>
</comment>
<dbReference type="AlphaFoldDB" id="A0A2G8SV14"/>
<gene>
    <name evidence="1" type="ORF">GSI_01288</name>
</gene>
<name>A0A2G8SV14_9APHY</name>
<dbReference type="Proteomes" id="UP000230002">
    <property type="component" value="Unassembled WGS sequence"/>
</dbReference>
<evidence type="ECO:0000313" key="1">
    <source>
        <dbReference type="EMBL" id="PIL37594.1"/>
    </source>
</evidence>
<dbReference type="OrthoDB" id="2662268at2759"/>
<dbReference type="EMBL" id="AYKW01000001">
    <property type="protein sequence ID" value="PIL37594.1"/>
    <property type="molecule type" value="Genomic_DNA"/>
</dbReference>
<organism evidence="1 2">
    <name type="scientific">Ganoderma sinense ZZ0214-1</name>
    <dbReference type="NCBI Taxonomy" id="1077348"/>
    <lineage>
        <taxon>Eukaryota</taxon>
        <taxon>Fungi</taxon>
        <taxon>Dikarya</taxon>
        <taxon>Basidiomycota</taxon>
        <taxon>Agaricomycotina</taxon>
        <taxon>Agaricomycetes</taxon>
        <taxon>Polyporales</taxon>
        <taxon>Polyporaceae</taxon>
        <taxon>Ganoderma</taxon>
    </lineage>
</organism>
<accession>A0A2G8SV14</accession>
<reference evidence="1 2" key="1">
    <citation type="journal article" date="2015" name="Sci. Rep.">
        <title>Chromosome-level genome map provides insights into diverse defense mechanisms in the medicinal fungus Ganoderma sinense.</title>
        <authorList>
            <person name="Zhu Y."/>
            <person name="Xu J."/>
            <person name="Sun C."/>
            <person name="Zhou S."/>
            <person name="Xu H."/>
            <person name="Nelson D.R."/>
            <person name="Qian J."/>
            <person name="Song J."/>
            <person name="Luo H."/>
            <person name="Xiang L."/>
            <person name="Li Y."/>
            <person name="Xu Z."/>
            <person name="Ji A."/>
            <person name="Wang L."/>
            <person name="Lu S."/>
            <person name="Hayward A."/>
            <person name="Sun W."/>
            <person name="Li X."/>
            <person name="Schwartz D.C."/>
            <person name="Wang Y."/>
            <person name="Chen S."/>
        </authorList>
    </citation>
    <scope>NUCLEOTIDE SEQUENCE [LARGE SCALE GENOMIC DNA]</scope>
    <source>
        <strain evidence="1 2">ZZ0214-1</strain>
    </source>
</reference>
<sequence>MPRAVIISKESSLKGLVTDARLPYPTKDARLASEQRRYIAPPQNPSIAQCKRVDIPRRPLNSSPGRIYTWPQVTLAFNGQARGISFHEIQRGSPLLLHLGNSPAFNLPVPQNQAEFRIGWPGYSHVTSTYSLPTIIAGRPITLWELACKVVECYASFWEHARRAKVSQGNERWDVKGFDFDAMVLTAVGNTDGHDAVFQATVETIMLL</sequence>